<comment type="caution">
    <text evidence="2">The sequence shown here is derived from an EMBL/GenBank/DDBJ whole genome shotgun (WGS) entry which is preliminary data.</text>
</comment>
<accession>A0A151GRF9</accession>
<dbReference type="STRING" id="98403.A0A151GRF9"/>
<dbReference type="PANTHER" id="PTHR28244:SF1">
    <property type="entry name" value="RNA POLYMERASE I-SPECIFIC TRANSCRIPTION INITIATION FACTOR RRN11"/>
    <property type="match status" value="1"/>
</dbReference>
<dbReference type="InParanoid" id="A0A151GRF9"/>
<feature type="compositionally biased region" description="Basic and acidic residues" evidence="1">
    <location>
        <begin position="290"/>
        <end position="300"/>
    </location>
</feature>
<feature type="region of interest" description="Disordered" evidence="1">
    <location>
        <begin position="404"/>
        <end position="431"/>
    </location>
</feature>
<dbReference type="GO" id="GO:0001164">
    <property type="term" value="F:RNA polymerase I core promoter sequence-specific DNA binding"/>
    <property type="evidence" value="ECO:0007669"/>
    <property type="project" value="TreeGrafter"/>
</dbReference>
<evidence type="ECO:0000313" key="2">
    <source>
        <dbReference type="EMBL" id="KYK59686.1"/>
    </source>
</evidence>
<dbReference type="GO" id="GO:0042790">
    <property type="term" value="P:nucleolar large rRNA transcription by RNA polymerase I"/>
    <property type="evidence" value="ECO:0007669"/>
    <property type="project" value="TreeGrafter"/>
</dbReference>
<protein>
    <submittedName>
        <fullName evidence="2">Uncharacterized protein</fullName>
    </submittedName>
</protein>
<dbReference type="GeneID" id="63713463"/>
<dbReference type="RefSeq" id="XP_040659038.1">
    <property type="nucleotide sequence ID" value="XM_040798155.1"/>
</dbReference>
<organism evidence="2 3">
    <name type="scientific">Drechmeria coniospora</name>
    <name type="common">Nematophagous fungus</name>
    <name type="synonym">Meria coniospora</name>
    <dbReference type="NCBI Taxonomy" id="98403"/>
    <lineage>
        <taxon>Eukaryota</taxon>
        <taxon>Fungi</taxon>
        <taxon>Dikarya</taxon>
        <taxon>Ascomycota</taxon>
        <taxon>Pezizomycotina</taxon>
        <taxon>Sordariomycetes</taxon>
        <taxon>Hypocreomycetidae</taxon>
        <taxon>Hypocreales</taxon>
        <taxon>Ophiocordycipitaceae</taxon>
        <taxon>Drechmeria</taxon>
    </lineage>
</organism>
<evidence type="ECO:0000256" key="1">
    <source>
        <dbReference type="SAM" id="MobiDB-lite"/>
    </source>
</evidence>
<dbReference type="EMBL" id="LAYC01000001">
    <property type="protein sequence ID" value="KYK59686.1"/>
    <property type="molecule type" value="Genomic_DNA"/>
</dbReference>
<gene>
    <name evidence="2" type="ORF">DCS_00820</name>
</gene>
<feature type="region of interest" description="Disordered" evidence="1">
    <location>
        <begin position="73"/>
        <end position="108"/>
    </location>
</feature>
<feature type="region of interest" description="Disordered" evidence="1">
    <location>
        <begin position="171"/>
        <end position="204"/>
    </location>
</feature>
<name>A0A151GRF9_DRECN</name>
<evidence type="ECO:0000313" key="3">
    <source>
        <dbReference type="Proteomes" id="UP000076580"/>
    </source>
</evidence>
<reference evidence="2 3" key="1">
    <citation type="journal article" date="2016" name="Sci. Rep.">
        <title>Insights into Adaptations to a Near-Obligate Nematode Endoparasitic Lifestyle from the Finished Genome of Drechmeria coniospora.</title>
        <authorList>
            <person name="Zhang L."/>
            <person name="Zhou Z."/>
            <person name="Guo Q."/>
            <person name="Fokkens L."/>
            <person name="Miskei M."/>
            <person name="Pocsi I."/>
            <person name="Zhang W."/>
            <person name="Chen M."/>
            <person name="Wang L."/>
            <person name="Sun Y."/>
            <person name="Donzelli B.G."/>
            <person name="Gibson D.M."/>
            <person name="Nelson D.R."/>
            <person name="Luo J.G."/>
            <person name="Rep M."/>
            <person name="Liu H."/>
            <person name="Yang S."/>
            <person name="Wang J."/>
            <person name="Krasnoff S.B."/>
            <person name="Xu Y."/>
            <person name="Molnar I."/>
            <person name="Lin M."/>
        </authorList>
    </citation>
    <scope>NUCLEOTIDE SEQUENCE [LARGE SCALE GENOMIC DNA]</scope>
    <source>
        <strain evidence="2 3">ARSEF 6962</strain>
    </source>
</reference>
<dbReference type="Proteomes" id="UP000076580">
    <property type="component" value="Chromosome 01"/>
</dbReference>
<feature type="region of interest" description="Disordered" evidence="1">
    <location>
        <begin position="1"/>
        <end position="37"/>
    </location>
</feature>
<dbReference type="InterPro" id="IPR053029">
    <property type="entry name" value="RNA_pol_I-specific_init_factor"/>
</dbReference>
<dbReference type="AlphaFoldDB" id="A0A151GRF9"/>
<sequence>MNKRKRSRSIAIEATHSLPPSSSSVPDGIINPFNRSPAERRQLSVAGLLDTEEDPTLEIKYFPHRGFETGIAEDDHGLRLEPLGSGEDWDAGTSSSPADKSVQRKSAFDQRGGHFDTLLRLTHQFLDNGDMVKATRAYDVLLQLRPGSRTMDVRQHSMWAIGAELLMRQCENEPSQDKNGEESSSTPTPTPEISRGRGLPSWGQPTNLERVKAYFEALIQQHPYDHKFPRNVSALEFHLALLGCEIYNIHAEQQSALARLPVHAEPACRNPQPSPAGNPENAQTRVPGLEPRDFAGHAEGPDGESNVNPFEDSIRKQALAGMRDISDRMDSLMQELPYRKNNQFLRLRATAALYMADLLVPPSSQITGANHHEARRQQRQVAIDALKRLAENGGALDSIAQDILDGQEDEEEGLPSPPARCLSLTLPIRGP</sequence>
<dbReference type="GO" id="GO:0017025">
    <property type="term" value="F:TBP-class protein binding"/>
    <property type="evidence" value="ECO:0007669"/>
    <property type="project" value="TreeGrafter"/>
</dbReference>
<dbReference type="PANTHER" id="PTHR28244">
    <property type="entry name" value="RNA POLYMERASE I-SPECIFIC TRANSCRIPTION INITIATION FACTOR RRN11"/>
    <property type="match status" value="1"/>
</dbReference>
<keyword evidence="3" id="KW-1185">Reference proteome</keyword>
<proteinExistence type="predicted"/>
<feature type="region of interest" description="Disordered" evidence="1">
    <location>
        <begin position="267"/>
        <end position="309"/>
    </location>
</feature>
<dbReference type="GO" id="GO:0070860">
    <property type="term" value="C:RNA polymerase I core factor complex"/>
    <property type="evidence" value="ECO:0007669"/>
    <property type="project" value="TreeGrafter"/>
</dbReference>